<evidence type="ECO:0000256" key="1">
    <source>
        <dbReference type="ARBA" id="ARBA00004651"/>
    </source>
</evidence>
<comment type="caution">
    <text evidence="8">The sequence shown here is derived from an EMBL/GenBank/DDBJ whole genome shotgun (WGS) entry which is preliminary data.</text>
</comment>
<keyword evidence="4 6" id="KW-1133">Transmembrane helix</keyword>
<dbReference type="PANTHER" id="PTHR36115">
    <property type="entry name" value="PROLINE-RICH ANTIGEN HOMOLOG-RELATED"/>
    <property type="match status" value="1"/>
</dbReference>
<proteinExistence type="predicted"/>
<name>A0A7C3DDH1_MEIRU</name>
<dbReference type="RefSeq" id="WP_409655625.1">
    <property type="nucleotide sequence ID" value="NZ_JBKBUW010000014.1"/>
</dbReference>
<keyword evidence="5 6" id="KW-0472">Membrane</keyword>
<evidence type="ECO:0000256" key="2">
    <source>
        <dbReference type="ARBA" id="ARBA00022475"/>
    </source>
</evidence>
<dbReference type="InterPro" id="IPR051791">
    <property type="entry name" value="Pra-immunoreactive"/>
</dbReference>
<feature type="transmembrane region" description="Helical" evidence="6">
    <location>
        <begin position="56"/>
        <end position="76"/>
    </location>
</feature>
<keyword evidence="3 6" id="KW-0812">Transmembrane</keyword>
<reference evidence="8" key="1">
    <citation type="journal article" date="2020" name="mSystems">
        <title>Genome- and Community-Level Interaction Insights into Carbon Utilization and Element Cycling Functions of Hydrothermarchaeota in Hydrothermal Sediment.</title>
        <authorList>
            <person name="Zhou Z."/>
            <person name="Liu Y."/>
            <person name="Xu W."/>
            <person name="Pan J."/>
            <person name="Luo Z.H."/>
            <person name="Li M."/>
        </authorList>
    </citation>
    <scope>NUCLEOTIDE SEQUENCE [LARGE SCALE GENOMIC DNA]</scope>
    <source>
        <strain evidence="8">SpSt-524</strain>
    </source>
</reference>
<evidence type="ECO:0000256" key="3">
    <source>
        <dbReference type="ARBA" id="ARBA00022692"/>
    </source>
</evidence>
<dbReference type="InterPro" id="IPR010432">
    <property type="entry name" value="RDD"/>
</dbReference>
<dbReference type="Pfam" id="PF06271">
    <property type="entry name" value="RDD"/>
    <property type="match status" value="1"/>
</dbReference>
<comment type="subcellular location">
    <subcellularLocation>
        <location evidence="1">Cell membrane</location>
        <topology evidence="1">Multi-pass membrane protein</topology>
    </subcellularLocation>
</comment>
<feature type="transmembrane region" description="Helical" evidence="6">
    <location>
        <begin position="21"/>
        <end position="44"/>
    </location>
</feature>
<organism evidence="8">
    <name type="scientific">Meiothermus ruber</name>
    <dbReference type="NCBI Taxonomy" id="277"/>
    <lineage>
        <taxon>Bacteria</taxon>
        <taxon>Thermotogati</taxon>
        <taxon>Deinococcota</taxon>
        <taxon>Deinococci</taxon>
        <taxon>Thermales</taxon>
        <taxon>Thermaceae</taxon>
        <taxon>Meiothermus</taxon>
    </lineage>
</organism>
<protein>
    <submittedName>
        <fullName evidence="8">RDD family protein</fullName>
    </submittedName>
</protein>
<dbReference type="EMBL" id="DSWI01000018">
    <property type="protein sequence ID" value="HFG20766.1"/>
    <property type="molecule type" value="Genomic_DNA"/>
</dbReference>
<evidence type="ECO:0000259" key="7">
    <source>
        <dbReference type="Pfam" id="PF06271"/>
    </source>
</evidence>
<evidence type="ECO:0000256" key="4">
    <source>
        <dbReference type="ARBA" id="ARBA00022989"/>
    </source>
</evidence>
<keyword evidence="2" id="KW-1003">Cell membrane</keyword>
<evidence type="ECO:0000313" key="8">
    <source>
        <dbReference type="EMBL" id="HFG20766.1"/>
    </source>
</evidence>
<evidence type="ECO:0000256" key="5">
    <source>
        <dbReference type="ARBA" id="ARBA00023136"/>
    </source>
</evidence>
<sequence length="146" mass="16417">MVKRLRDRVTLRYLARRLLAGLIDLGVLAGLQFGIVRAATALFPPTYPGHYFSTEGLILFGLFSPLAWFTYAVLPLSRSGQTLGKELMGLWVVNLAGQHPTLWQAFVRESLGRWLNAMVLNLGLLLVLWDRDHQALHDMVAETFVV</sequence>
<dbReference type="GO" id="GO:0005886">
    <property type="term" value="C:plasma membrane"/>
    <property type="evidence" value="ECO:0007669"/>
    <property type="project" value="UniProtKB-SubCell"/>
</dbReference>
<dbReference type="AlphaFoldDB" id="A0A7C3DDH1"/>
<accession>A0A7C3DDH1</accession>
<gene>
    <name evidence="8" type="ORF">ENS82_08630</name>
</gene>
<feature type="domain" description="RDD" evidence="7">
    <location>
        <begin position="14"/>
        <end position="141"/>
    </location>
</feature>
<evidence type="ECO:0000256" key="6">
    <source>
        <dbReference type="SAM" id="Phobius"/>
    </source>
</evidence>